<feature type="domain" description="Extracellular endo-alpha-(1-&gt;5)-L-arabinanase C-terminal" evidence="7">
    <location>
        <begin position="368"/>
        <end position="473"/>
    </location>
</feature>
<organism evidence="8 9">
    <name type="scientific">Candidatus Borkfalkia faecavium</name>
    <dbReference type="NCBI Taxonomy" id="2838508"/>
    <lineage>
        <taxon>Bacteria</taxon>
        <taxon>Bacillati</taxon>
        <taxon>Bacillota</taxon>
        <taxon>Clostridia</taxon>
        <taxon>Christensenellales</taxon>
        <taxon>Christensenellaceae</taxon>
        <taxon>Candidatus Borkfalkia</taxon>
    </lineage>
</organism>
<dbReference type="GO" id="GO:0004553">
    <property type="term" value="F:hydrolase activity, hydrolyzing O-glycosyl compounds"/>
    <property type="evidence" value="ECO:0007669"/>
    <property type="project" value="InterPro"/>
</dbReference>
<keyword evidence="3 6" id="KW-0378">Hydrolase</keyword>
<evidence type="ECO:0000256" key="4">
    <source>
        <dbReference type="ARBA" id="ARBA00023295"/>
    </source>
</evidence>
<dbReference type="Gene3D" id="2.40.128.10">
    <property type="match status" value="1"/>
</dbReference>
<dbReference type="GO" id="GO:0005975">
    <property type="term" value="P:carbohydrate metabolic process"/>
    <property type="evidence" value="ECO:0007669"/>
    <property type="project" value="InterPro"/>
</dbReference>
<dbReference type="EMBL" id="DXEW01000016">
    <property type="protein sequence ID" value="HIX50234.1"/>
    <property type="molecule type" value="Genomic_DNA"/>
</dbReference>
<evidence type="ECO:0000256" key="6">
    <source>
        <dbReference type="RuleBase" id="RU361187"/>
    </source>
</evidence>
<dbReference type="InterPro" id="IPR032291">
    <property type="entry name" value="Abn2_C"/>
</dbReference>
<comment type="pathway">
    <text evidence="1">Glycan metabolism; L-arabinan degradation.</text>
</comment>
<dbReference type="InterPro" id="IPR023296">
    <property type="entry name" value="Glyco_hydro_beta-prop_sf"/>
</dbReference>
<dbReference type="PANTHER" id="PTHR43301">
    <property type="entry name" value="ARABINAN ENDO-1,5-ALPHA-L-ARABINOSIDASE"/>
    <property type="match status" value="1"/>
</dbReference>
<keyword evidence="4 6" id="KW-0326">Glycosidase</keyword>
<proteinExistence type="inferred from homology"/>
<evidence type="ECO:0000256" key="2">
    <source>
        <dbReference type="ARBA" id="ARBA00009865"/>
    </source>
</evidence>
<evidence type="ECO:0000313" key="8">
    <source>
        <dbReference type="EMBL" id="HIX50234.1"/>
    </source>
</evidence>
<evidence type="ECO:0000313" key="9">
    <source>
        <dbReference type="Proteomes" id="UP000886847"/>
    </source>
</evidence>
<dbReference type="Pfam" id="PF04616">
    <property type="entry name" value="Glyco_hydro_43"/>
    <property type="match status" value="1"/>
</dbReference>
<dbReference type="InterPro" id="IPR006710">
    <property type="entry name" value="Glyco_hydro_43"/>
</dbReference>
<gene>
    <name evidence="8" type="ORF">H9851_03020</name>
</gene>
<protein>
    <submittedName>
        <fullName evidence="8">Glycoside hydrolase family 43 protein</fullName>
    </submittedName>
</protein>
<dbReference type="SUPFAM" id="SSF75005">
    <property type="entry name" value="Arabinanase/levansucrase/invertase"/>
    <property type="match status" value="1"/>
</dbReference>
<comment type="caution">
    <text evidence="8">The sequence shown here is derived from an EMBL/GenBank/DDBJ whole genome shotgun (WGS) entry which is preliminary data.</text>
</comment>
<reference evidence="8" key="2">
    <citation type="submission" date="2021-04" db="EMBL/GenBank/DDBJ databases">
        <authorList>
            <person name="Gilroy R."/>
        </authorList>
    </citation>
    <scope>NUCLEOTIDE SEQUENCE</scope>
    <source>
        <strain evidence="8">2189</strain>
    </source>
</reference>
<dbReference type="PANTHER" id="PTHR43301:SF3">
    <property type="entry name" value="ARABINAN ENDO-1,5-ALPHA-L-ARABINOSIDASE A-RELATED"/>
    <property type="match status" value="1"/>
</dbReference>
<dbReference type="AlphaFoldDB" id="A0A9D1W0C0"/>
<dbReference type="Proteomes" id="UP000886847">
    <property type="component" value="Unassembled WGS sequence"/>
</dbReference>
<evidence type="ECO:0000259" key="7">
    <source>
        <dbReference type="Pfam" id="PF16369"/>
    </source>
</evidence>
<accession>A0A9D1W0C0</accession>
<feature type="site" description="Important for catalytic activity, responsible for pKa modulation of the active site Glu and correct orientation of both the proton donor and substrate" evidence="5">
    <location>
        <position position="161"/>
    </location>
</feature>
<evidence type="ECO:0000256" key="1">
    <source>
        <dbReference type="ARBA" id="ARBA00004834"/>
    </source>
</evidence>
<evidence type="ECO:0000256" key="3">
    <source>
        <dbReference type="ARBA" id="ARBA00022801"/>
    </source>
</evidence>
<sequence>MNFPSDPCFDALNTDFKAPAARWGVFGAHDPSLLEAEGRFFAYSTGTFGENAYQIRTSRDLIHWQFVKQAFPQGLQSIRPAVSQVLELLGRRSKNETLWAPDVIRGKDGKYWMYGCYSAVFGDNYSVIFLACAESPDADFVYVDTLVLTGGSWGRTPNAIDPQIYFTPGGEMYMSYGSFFGGIRVLQLDPATGRRKDGFTYEMLRQGKITEAQYYGEKLVNSANVEGSVMDVRKGVTVCEGDVFGGSYTAVKRDYYYLMASADSLSRDYNMRLWRSAEPCRGFTAPPYGPQGQKVCGSFSWRRFPGDTRIGFDFFAPGHNDLFTTKSGVDLVVYHNRSPFPVGKRPLPHYLFLSMFALNSQGDIVMSPNRYAGERLRKVEREELAGKSFDYIPIPQDNRLCVYANEGLRLEEDGYLTVRGERRGRWKLYEDYFVCFTYGNVRYFGAAMPAWIEAEGRPGITVSARGENGLPFFMNQSFA</sequence>
<dbReference type="Gene3D" id="2.115.10.20">
    <property type="entry name" value="Glycosyl hydrolase domain, family 43"/>
    <property type="match status" value="1"/>
</dbReference>
<reference evidence="8" key="1">
    <citation type="journal article" date="2021" name="PeerJ">
        <title>Extensive microbial diversity within the chicken gut microbiome revealed by metagenomics and culture.</title>
        <authorList>
            <person name="Gilroy R."/>
            <person name="Ravi A."/>
            <person name="Getino M."/>
            <person name="Pursley I."/>
            <person name="Horton D.L."/>
            <person name="Alikhan N.F."/>
            <person name="Baker D."/>
            <person name="Gharbi K."/>
            <person name="Hall N."/>
            <person name="Watson M."/>
            <person name="Adriaenssens E.M."/>
            <person name="Foster-Nyarko E."/>
            <person name="Jarju S."/>
            <person name="Secka A."/>
            <person name="Antonio M."/>
            <person name="Oren A."/>
            <person name="Chaudhuri R.R."/>
            <person name="La Ragione R."/>
            <person name="Hildebrand F."/>
            <person name="Pallen M.J."/>
        </authorList>
    </citation>
    <scope>NUCLEOTIDE SEQUENCE</scope>
    <source>
        <strain evidence="8">2189</strain>
    </source>
</reference>
<dbReference type="InterPro" id="IPR050727">
    <property type="entry name" value="GH43_arabinanases"/>
</dbReference>
<evidence type="ECO:0000256" key="5">
    <source>
        <dbReference type="PIRSR" id="PIRSR606710-2"/>
    </source>
</evidence>
<dbReference type="Pfam" id="PF16369">
    <property type="entry name" value="GH43_C"/>
    <property type="match status" value="1"/>
</dbReference>
<comment type="similarity">
    <text evidence="2 6">Belongs to the glycosyl hydrolase 43 family.</text>
</comment>
<name>A0A9D1W0C0_9FIRM</name>